<sequence>MTTVISGGFGSPSGHESKTGTSPWQLLPPPQDALKGYDRTKPHDQQISSIPKTFIDAMAVREEVYGEQGVPLEAEFDDDDHRSWHWVIYASVHPASSSPPPDLRSDSPTNKPEDAPTAQTLPIATIRLVPPPHGPNPYLKKDKHADADPPAYYGPGQKHPTEPYIKLGRLAVIASYRGMGLAGGLVNTALNYATRNPDQIRPPPSPTSLELATQRGKEAEKAVVWNGLCMVHAQVDVEKLWGRHGFTEELVDENGVVEISKEQRWVEEGIEHLGMWKRLKLDTSRL</sequence>
<feature type="region of interest" description="Disordered" evidence="1">
    <location>
        <begin position="1"/>
        <end position="27"/>
    </location>
</feature>
<dbReference type="AlphaFoldDB" id="A0A6A5WGM9"/>
<dbReference type="SUPFAM" id="SSF55729">
    <property type="entry name" value="Acyl-CoA N-acyltransferases (Nat)"/>
    <property type="match status" value="1"/>
</dbReference>
<dbReference type="UniPathway" id="UPA00113">
    <property type="reaction ID" value="UER00529"/>
</dbReference>
<feature type="region of interest" description="Disordered" evidence="1">
    <location>
        <begin position="94"/>
        <end position="158"/>
    </location>
</feature>
<dbReference type="CDD" id="cd04301">
    <property type="entry name" value="NAT_SF"/>
    <property type="match status" value="1"/>
</dbReference>
<dbReference type="EMBL" id="ML977604">
    <property type="protein sequence ID" value="KAF1998335.1"/>
    <property type="molecule type" value="Genomic_DNA"/>
</dbReference>
<keyword evidence="3" id="KW-1185">Reference proteome</keyword>
<name>A0A6A5WGM9_9PLEO</name>
<organism evidence="2 3">
    <name type="scientific">Amniculicola lignicola CBS 123094</name>
    <dbReference type="NCBI Taxonomy" id="1392246"/>
    <lineage>
        <taxon>Eukaryota</taxon>
        <taxon>Fungi</taxon>
        <taxon>Dikarya</taxon>
        <taxon>Ascomycota</taxon>
        <taxon>Pezizomycotina</taxon>
        <taxon>Dothideomycetes</taxon>
        <taxon>Pleosporomycetidae</taxon>
        <taxon>Pleosporales</taxon>
        <taxon>Amniculicolaceae</taxon>
        <taxon>Amniculicola</taxon>
    </lineage>
</organism>
<protein>
    <submittedName>
        <fullName evidence="2">Uncharacterized protein</fullName>
    </submittedName>
</protein>
<dbReference type="GO" id="GO:0006048">
    <property type="term" value="P:UDP-N-acetylglucosamine biosynthetic process"/>
    <property type="evidence" value="ECO:0007669"/>
    <property type="project" value="UniProtKB-UniPathway"/>
</dbReference>
<dbReference type="Gene3D" id="3.40.630.30">
    <property type="match status" value="1"/>
</dbReference>
<dbReference type="InterPro" id="IPR016181">
    <property type="entry name" value="Acyl_CoA_acyltransferase"/>
</dbReference>
<reference evidence="2" key="1">
    <citation type="journal article" date="2020" name="Stud. Mycol.">
        <title>101 Dothideomycetes genomes: a test case for predicting lifestyles and emergence of pathogens.</title>
        <authorList>
            <person name="Haridas S."/>
            <person name="Albert R."/>
            <person name="Binder M."/>
            <person name="Bloem J."/>
            <person name="Labutti K."/>
            <person name="Salamov A."/>
            <person name="Andreopoulos B."/>
            <person name="Baker S."/>
            <person name="Barry K."/>
            <person name="Bills G."/>
            <person name="Bluhm B."/>
            <person name="Cannon C."/>
            <person name="Castanera R."/>
            <person name="Culley D."/>
            <person name="Daum C."/>
            <person name="Ezra D."/>
            <person name="Gonzalez J."/>
            <person name="Henrissat B."/>
            <person name="Kuo A."/>
            <person name="Liang C."/>
            <person name="Lipzen A."/>
            <person name="Lutzoni F."/>
            <person name="Magnuson J."/>
            <person name="Mondo S."/>
            <person name="Nolan M."/>
            <person name="Ohm R."/>
            <person name="Pangilinan J."/>
            <person name="Park H.-J."/>
            <person name="Ramirez L."/>
            <person name="Alfaro M."/>
            <person name="Sun H."/>
            <person name="Tritt A."/>
            <person name="Yoshinaga Y."/>
            <person name="Zwiers L.-H."/>
            <person name="Turgeon B."/>
            <person name="Goodwin S."/>
            <person name="Spatafora J."/>
            <person name="Crous P."/>
            <person name="Grigoriev I."/>
        </authorList>
    </citation>
    <scope>NUCLEOTIDE SEQUENCE</scope>
    <source>
        <strain evidence="2">CBS 123094</strain>
    </source>
</reference>
<accession>A0A6A5WGM9</accession>
<gene>
    <name evidence="2" type="ORF">P154DRAFT_249283</name>
</gene>
<evidence type="ECO:0000313" key="2">
    <source>
        <dbReference type="EMBL" id="KAF1998335.1"/>
    </source>
</evidence>
<dbReference type="Proteomes" id="UP000799779">
    <property type="component" value="Unassembled WGS sequence"/>
</dbReference>
<dbReference type="OrthoDB" id="329272at2759"/>
<proteinExistence type="predicted"/>
<evidence type="ECO:0000313" key="3">
    <source>
        <dbReference type="Proteomes" id="UP000799779"/>
    </source>
</evidence>
<evidence type="ECO:0000256" key="1">
    <source>
        <dbReference type="SAM" id="MobiDB-lite"/>
    </source>
</evidence>